<evidence type="ECO:0000256" key="6">
    <source>
        <dbReference type="ARBA" id="ARBA00022692"/>
    </source>
</evidence>
<evidence type="ECO:0000256" key="7">
    <source>
        <dbReference type="ARBA" id="ARBA00022729"/>
    </source>
</evidence>
<dbReference type="SUPFAM" id="SSF56935">
    <property type="entry name" value="Porins"/>
    <property type="match status" value="1"/>
</dbReference>
<dbReference type="FunFam" id="2.170.130.10:FF:000001">
    <property type="entry name" value="Catecholate siderophore TonB-dependent receptor"/>
    <property type="match status" value="1"/>
</dbReference>
<feature type="chain" id="PRO_5032745258" evidence="16">
    <location>
        <begin position="48"/>
        <end position="830"/>
    </location>
</feature>
<dbReference type="AlphaFoldDB" id="A0A7T2S6J8"/>
<dbReference type="SMART" id="SM00965">
    <property type="entry name" value="STN"/>
    <property type="match status" value="1"/>
</dbReference>
<comment type="similarity">
    <text evidence="2 14 15">Belongs to the TonB-dependent receptor family.</text>
</comment>
<evidence type="ECO:0000259" key="17">
    <source>
        <dbReference type="SMART" id="SM00965"/>
    </source>
</evidence>
<dbReference type="Gene3D" id="2.170.130.10">
    <property type="entry name" value="TonB-dependent receptor, plug domain"/>
    <property type="match status" value="1"/>
</dbReference>
<keyword evidence="5" id="KW-0410">Iron transport</keyword>
<evidence type="ECO:0000256" key="10">
    <source>
        <dbReference type="ARBA" id="ARBA00023077"/>
    </source>
</evidence>
<evidence type="ECO:0000313" key="19">
    <source>
        <dbReference type="Proteomes" id="UP000594778"/>
    </source>
</evidence>
<keyword evidence="7 16" id="KW-0732">Signal</keyword>
<dbReference type="Pfam" id="PF07715">
    <property type="entry name" value="Plug"/>
    <property type="match status" value="1"/>
</dbReference>
<dbReference type="InterPro" id="IPR039426">
    <property type="entry name" value="TonB-dep_rcpt-like"/>
</dbReference>
<proteinExistence type="inferred from homology"/>
<keyword evidence="11 14" id="KW-0472">Membrane</keyword>
<keyword evidence="9" id="KW-0406">Ion transport</keyword>
<dbReference type="InterPro" id="IPR012910">
    <property type="entry name" value="Plug_dom"/>
</dbReference>
<dbReference type="NCBIfam" id="TIGR01783">
    <property type="entry name" value="TonB-siderophor"/>
    <property type="match status" value="1"/>
</dbReference>
<gene>
    <name evidence="18" type="ORF">I6G66_07725</name>
</gene>
<sequence>MPLPTHRGRARRLPLPMPMPLPGLFSRLAIAAAVATLAAAGTGAAWAQAPAQAVVYDVPAGPLADALNRFALQAGVAIAIDANQLRGLRSAGLQGRHGVEEGFGLLLRGSGYVLARTPGGYVLRAAPQPAPEAVSPAAREIPRLPTVTVSGAVDAETATGPVPGYVARRSATATKTDTPLEETPQSISVVTSDFINASGALRLKDALAYTPGINVSPWGADSRFDWTIIRGFDAQTPGYYLDGLPLRNNNGWAVWQTENYGTERIEVLRGPSSVLYGQTGPGGMVNVVSKRPTGEPLRELQVQVGNHGRRQVGGDFAGALDAEGTLQYRVTGMVRDAELQASGLPNDRVYLAPSLTWKPSTDTSLTVLAHYLRIRDGSSYGSFPEVGTLLPNPNGKFSPGTYVGEPGFDHFHQNQWMLGYLFEHRLNDTWTLRQNARYGAIKVDYQQVYNQSDFATFNPADPLDPANFRRLNRFPFGSKERARLLTIDNQAQAKLRLGDWQHTFLAGLDYQGSRNDQRTYNAGTVSGIDGYAPVYTNDVVPSDPWFDARTRLTQTGIYLQDQIKWSDWVATVGGRYDSASATVSSHIDGSRTRINDHKFTSRAGLVYLHPSGWAPYVSYAESFSPTVTMDPETNTPLKPETGRQYEAGVRYVPTDGKGRYSAAIFDLRRRNYITYTPEFLPRQTGEIAVRGLELEAAFQPLKNLNVIAAYTYTPKAIVTASSTPSEVGKQMQAVSRNQLSVWADYRFTTGLRVGIGARYMGSNRGYQESAAAPLPSYTVVDALVAYDLQRWSLALNLRNLGNKAYLSNCSAGSCRYGELRQAVATATYRW</sequence>
<evidence type="ECO:0000256" key="9">
    <source>
        <dbReference type="ARBA" id="ARBA00023065"/>
    </source>
</evidence>
<keyword evidence="8" id="KW-0408">Iron</keyword>
<evidence type="ECO:0000256" key="12">
    <source>
        <dbReference type="ARBA" id="ARBA00023170"/>
    </source>
</evidence>
<organism evidence="18 19">
    <name type="scientific">Delftia acidovorans</name>
    <name type="common">Pseudomonas acidovorans</name>
    <name type="synonym">Comamonas acidovorans</name>
    <dbReference type="NCBI Taxonomy" id="80866"/>
    <lineage>
        <taxon>Bacteria</taxon>
        <taxon>Pseudomonadati</taxon>
        <taxon>Pseudomonadota</taxon>
        <taxon>Betaproteobacteria</taxon>
        <taxon>Burkholderiales</taxon>
        <taxon>Comamonadaceae</taxon>
        <taxon>Delftia</taxon>
    </lineage>
</organism>
<dbReference type="Proteomes" id="UP000594778">
    <property type="component" value="Chromosome"/>
</dbReference>
<keyword evidence="13 14" id="KW-0998">Cell outer membrane</keyword>
<dbReference type="PROSITE" id="PS52016">
    <property type="entry name" value="TONB_DEPENDENT_REC_3"/>
    <property type="match status" value="1"/>
</dbReference>
<dbReference type="InterPro" id="IPR011662">
    <property type="entry name" value="Secretin/TonB_short_N"/>
</dbReference>
<name>A0A7T2S6J8_DELAC</name>
<dbReference type="GO" id="GO:0038023">
    <property type="term" value="F:signaling receptor activity"/>
    <property type="evidence" value="ECO:0007669"/>
    <property type="project" value="InterPro"/>
</dbReference>
<evidence type="ECO:0000256" key="2">
    <source>
        <dbReference type="ARBA" id="ARBA00009810"/>
    </source>
</evidence>
<evidence type="ECO:0000256" key="14">
    <source>
        <dbReference type="PROSITE-ProRule" id="PRU01360"/>
    </source>
</evidence>
<keyword evidence="10 15" id="KW-0798">TonB box</keyword>
<protein>
    <submittedName>
        <fullName evidence="18">TonB-dependent siderophore receptor</fullName>
    </submittedName>
</protein>
<keyword evidence="6 14" id="KW-0812">Transmembrane</keyword>
<keyword evidence="4 14" id="KW-1134">Transmembrane beta strand</keyword>
<feature type="signal peptide" evidence="16">
    <location>
        <begin position="1"/>
        <end position="47"/>
    </location>
</feature>
<dbReference type="GO" id="GO:0009279">
    <property type="term" value="C:cell outer membrane"/>
    <property type="evidence" value="ECO:0007669"/>
    <property type="project" value="UniProtKB-SubCell"/>
</dbReference>
<evidence type="ECO:0000256" key="13">
    <source>
        <dbReference type="ARBA" id="ARBA00023237"/>
    </source>
</evidence>
<evidence type="ECO:0000256" key="15">
    <source>
        <dbReference type="RuleBase" id="RU003357"/>
    </source>
</evidence>
<evidence type="ECO:0000256" key="1">
    <source>
        <dbReference type="ARBA" id="ARBA00004571"/>
    </source>
</evidence>
<dbReference type="GO" id="GO:0015344">
    <property type="term" value="F:siderophore uptake transmembrane transporter activity"/>
    <property type="evidence" value="ECO:0007669"/>
    <property type="project" value="TreeGrafter"/>
</dbReference>
<feature type="domain" description="Secretin/TonB short N-terminal" evidence="17">
    <location>
        <begin position="76"/>
        <end position="126"/>
    </location>
</feature>
<dbReference type="Pfam" id="PF00593">
    <property type="entry name" value="TonB_dep_Rec_b-barrel"/>
    <property type="match status" value="1"/>
</dbReference>
<comment type="subcellular location">
    <subcellularLocation>
        <location evidence="1 14">Cell outer membrane</location>
        <topology evidence="1 14">Multi-pass membrane protein</topology>
    </subcellularLocation>
</comment>
<keyword evidence="12 18" id="KW-0675">Receptor</keyword>
<dbReference type="GO" id="GO:0015891">
    <property type="term" value="P:siderophore transport"/>
    <property type="evidence" value="ECO:0007669"/>
    <property type="project" value="InterPro"/>
</dbReference>
<evidence type="ECO:0000256" key="11">
    <source>
        <dbReference type="ARBA" id="ARBA00023136"/>
    </source>
</evidence>
<dbReference type="PANTHER" id="PTHR32552:SF68">
    <property type="entry name" value="FERRICHROME OUTER MEMBRANE TRANSPORTER_PHAGE RECEPTOR"/>
    <property type="match status" value="1"/>
</dbReference>
<evidence type="ECO:0000256" key="3">
    <source>
        <dbReference type="ARBA" id="ARBA00022448"/>
    </source>
</evidence>
<evidence type="ECO:0000256" key="16">
    <source>
        <dbReference type="SAM" id="SignalP"/>
    </source>
</evidence>
<dbReference type="CDD" id="cd01347">
    <property type="entry name" value="ligand_gated_channel"/>
    <property type="match status" value="1"/>
</dbReference>
<dbReference type="InterPro" id="IPR000531">
    <property type="entry name" value="Beta-barrel_TonB"/>
</dbReference>
<accession>A0A7T2S6J8</accession>
<dbReference type="InterPro" id="IPR037066">
    <property type="entry name" value="Plug_dom_sf"/>
</dbReference>
<keyword evidence="3 14" id="KW-0813">Transport</keyword>
<evidence type="ECO:0000256" key="5">
    <source>
        <dbReference type="ARBA" id="ARBA00022496"/>
    </source>
</evidence>
<evidence type="ECO:0000313" key="18">
    <source>
        <dbReference type="EMBL" id="QPS09886.1"/>
    </source>
</evidence>
<dbReference type="InterPro" id="IPR010105">
    <property type="entry name" value="TonB_sidphr_rcpt"/>
</dbReference>
<evidence type="ECO:0000256" key="4">
    <source>
        <dbReference type="ARBA" id="ARBA00022452"/>
    </source>
</evidence>
<dbReference type="Gene3D" id="2.40.170.20">
    <property type="entry name" value="TonB-dependent receptor, beta-barrel domain"/>
    <property type="match status" value="1"/>
</dbReference>
<dbReference type="Gene3D" id="3.55.50.30">
    <property type="match status" value="1"/>
</dbReference>
<evidence type="ECO:0000256" key="8">
    <source>
        <dbReference type="ARBA" id="ARBA00023004"/>
    </source>
</evidence>
<dbReference type="EMBL" id="CP065668">
    <property type="protein sequence ID" value="QPS09886.1"/>
    <property type="molecule type" value="Genomic_DNA"/>
</dbReference>
<dbReference type="PANTHER" id="PTHR32552">
    <property type="entry name" value="FERRICHROME IRON RECEPTOR-RELATED"/>
    <property type="match status" value="1"/>
</dbReference>
<dbReference type="InterPro" id="IPR036942">
    <property type="entry name" value="Beta-barrel_TonB_sf"/>
</dbReference>
<reference evidence="18 19" key="1">
    <citation type="submission" date="2020-12" db="EMBL/GenBank/DDBJ databases">
        <title>FDA dAtabase for Regulatory Grade micrObial Sequences (FDA-ARGOS): Supporting development and validation of Infectious Disease Dx tests.</title>
        <authorList>
            <person name="Sproer C."/>
            <person name="Gronow S."/>
            <person name="Severitt S."/>
            <person name="Schroder I."/>
            <person name="Tallon L."/>
            <person name="Sadzewicz L."/>
            <person name="Zhao X."/>
            <person name="Boylan J."/>
            <person name="Ott S."/>
            <person name="Bowen H."/>
            <person name="Vavikolanu K."/>
            <person name="Mehta A."/>
            <person name="Aluvathingal J."/>
            <person name="Nadendla S."/>
            <person name="Lowell S."/>
            <person name="Myers T."/>
            <person name="Yan Y."/>
            <person name="Sichtig H."/>
        </authorList>
    </citation>
    <scope>NUCLEOTIDE SEQUENCE [LARGE SCALE GENOMIC DNA]</scope>
    <source>
        <strain evidence="18 19">FDAARGOS_909</strain>
    </source>
</reference>